<name>A0ABD2Z1S6_9GENT</name>
<organism evidence="2 3">
    <name type="scientific">Cinchona calisaya</name>
    <dbReference type="NCBI Taxonomy" id="153742"/>
    <lineage>
        <taxon>Eukaryota</taxon>
        <taxon>Viridiplantae</taxon>
        <taxon>Streptophyta</taxon>
        <taxon>Embryophyta</taxon>
        <taxon>Tracheophyta</taxon>
        <taxon>Spermatophyta</taxon>
        <taxon>Magnoliopsida</taxon>
        <taxon>eudicotyledons</taxon>
        <taxon>Gunneridae</taxon>
        <taxon>Pentapetalae</taxon>
        <taxon>asterids</taxon>
        <taxon>lamiids</taxon>
        <taxon>Gentianales</taxon>
        <taxon>Rubiaceae</taxon>
        <taxon>Cinchonoideae</taxon>
        <taxon>Cinchoneae</taxon>
        <taxon>Cinchona</taxon>
    </lineage>
</organism>
<evidence type="ECO:0000259" key="1">
    <source>
        <dbReference type="Pfam" id="PF24626"/>
    </source>
</evidence>
<protein>
    <recommendedName>
        <fullName evidence="1">Tf2-1-like SH3-like domain-containing protein</fullName>
    </recommendedName>
</protein>
<evidence type="ECO:0000313" key="2">
    <source>
        <dbReference type="EMBL" id="KAL3513462.1"/>
    </source>
</evidence>
<reference evidence="2 3" key="1">
    <citation type="submission" date="2024-11" db="EMBL/GenBank/DDBJ databases">
        <title>A near-complete genome assembly of Cinchona calisaya.</title>
        <authorList>
            <person name="Lian D.C."/>
            <person name="Zhao X.W."/>
            <person name="Wei L."/>
        </authorList>
    </citation>
    <scope>NUCLEOTIDE SEQUENCE [LARGE SCALE GENOMIC DNA]</scope>
    <source>
        <tissue evidence="2">Nenye</tissue>
    </source>
</reference>
<evidence type="ECO:0000313" key="3">
    <source>
        <dbReference type="Proteomes" id="UP001630127"/>
    </source>
</evidence>
<gene>
    <name evidence="2" type="ORF">ACH5RR_026179</name>
</gene>
<keyword evidence="3" id="KW-1185">Reference proteome</keyword>
<dbReference type="EMBL" id="JBJUIK010000011">
    <property type="protein sequence ID" value="KAL3513462.1"/>
    <property type="molecule type" value="Genomic_DNA"/>
</dbReference>
<feature type="domain" description="Tf2-1-like SH3-like" evidence="1">
    <location>
        <begin position="39"/>
        <end position="100"/>
    </location>
</feature>
<dbReference type="Pfam" id="PF24626">
    <property type="entry name" value="SH3_Tf2-1"/>
    <property type="match status" value="1"/>
</dbReference>
<dbReference type="AlphaFoldDB" id="A0ABD2Z1S6"/>
<sequence length="167" mass="18547">MGVSAHKPIDFLSLSSTAHPSVEGEAFSKHILDIHDKEGDEVMVRIRPERYTKGVYKKLHSGSAGPFKILKKISSNAYVLELPEDMGISNIFNIENLTSYAGHQIDPKEKITIVSLPPTLVCVRKYMKFLTINLCQLEVVATKSILFIGRGVHVLIVHGLLMHNLGN</sequence>
<comment type="caution">
    <text evidence="2">The sequence shown here is derived from an EMBL/GenBank/DDBJ whole genome shotgun (WGS) entry which is preliminary data.</text>
</comment>
<accession>A0ABD2Z1S6</accession>
<proteinExistence type="predicted"/>
<dbReference type="Proteomes" id="UP001630127">
    <property type="component" value="Unassembled WGS sequence"/>
</dbReference>
<dbReference type="InterPro" id="IPR056924">
    <property type="entry name" value="SH3_Tf2-1"/>
</dbReference>